<dbReference type="Pfam" id="PF00293">
    <property type="entry name" value="NUDIX"/>
    <property type="match status" value="1"/>
</dbReference>
<dbReference type="InterPro" id="IPR000086">
    <property type="entry name" value="NUDIX_hydrolase_dom"/>
</dbReference>
<evidence type="ECO:0000313" key="4">
    <source>
        <dbReference type="EMBL" id="OGF20313.1"/>
    </source>
</evidence>
<keyword evidence="2" id="KW-0378">Hydrolase</keyword>
<dbReference type="Gene3D" id="3.90.79.10">
    <property type="entry name" value="Nucleoside Triphosphate Pyrophosphohydrolase"/>
    <property type="match status" value="1"/>
</dbReference>
<evidence type="ECO:0000313" key="5">
    <source>
        <dbReference type="Proteomes" id="UP000178323"/>
    </source>
</evidence>
<dbReference type="AlphaFoldDB" id="A0A1F5S1H5"/>
<dbReference type="STRING" id="1797985.A2Y83_02985"/>
<dbReference type="GO" id="GO:0005829">
    <property type="term" value="C:cytosol"/>
    <property type="evidence" value="ECO:0007669"/>
    <property type="project" value="TreeGrafter"/>
</dbReference>
<proteinExistence type="predicted"/>
<dbReference type="SUPFAM" id="SSF55811">
    <property type="entry name" value="Nudix"/>
    <property type="match status" value="1"/>
</dbReference>
<dbReference type="InterPro" id="IPR015797">
    <property type="entry name" value="NUDIX_hydrolase-like_dom_sf"/>
</dbReference>
<reference evidence="4 5" key="1">
    <citation type="journal article" date="2016" name="Nat. Commun.">
        <title>Thousands of microbial genomes shed light on interconnected biogeochemical processes in an aquifer system.</title>
        <authorList>
            <person name="Anantharaman K."/>
            <person name="Brown C.T."/>
            <person name="Hug L.A."/>
            <person name="Sharon I."/>
            <person name="Castelle C.J."/>
            <person name="Probst A.J."/>
            <person name="Thomas B.C."/>
            <person name="Singh A."/>
            <person name="Wilkins M.J."/>
            <person name="Karaoz U."/>
            <person name="Brodie E.L."/>
            <person name="Williams K.H."/>
            <person name="Hubbard S.S."/>
            <person name="Banfield J.F."/>
        </authorList>
    </citation>
    <scope>NUCLEOTIDE SEQUENCE [LARGE SCALE GENOMIC DNA]</scope>
</reference>
<dbReference type="PANTHER" id="PTHR11839">
    <property type="entry name" value="UDP/ADP-SUGAR PYROPHOSPHATASE"/>
    <property type="match status" value="1"/>
</dbReference>
<name>A0A1F5S1H5_9BACT</name>
<accession>A0A1F5S1H5</accession>
<dbReference type="GO" id="GO:0019693">
    <property type="term" value="P:ribose phosphate metabolic process"/>
    <property type="evidence" value="ECO:0007669"/>
    <property type="project" value="TreeGrafter"/>
</dbReference>
<evidence type="ECO:0000256" key="2">
    <source>
        <dbReference type="ARBA" id="ARBA00022801"/>
    </source>
</evidence>
<feature type="domain" description="Nudix hydrolase" evidence="3">
    <location>
        <begin position="38"/>
        <end position="167"/>
    </location>
</feature>
<organism evidence="4 5">
    <name type="scientific">Candidatus Falkowbacteria bacterium RBG_13_39_14</name>
    <dbReference type="NCBI Taxonomy" id="1797985"/>
    <lineage>
        <taxon>Bacteria</taxon>
        <taxon>Candidatus Falkowiibacteriota</taxon>
    </lineage>
</organism>
<evidence type="ECO:0000259" key="3">
    <source>
        <dbReference type="PROSITE" id="PS51462"/>
    </source>
</evidence>
<dbReference type="GO" id="GO:0006753">
    <property type="term" value="P:nucleoside phosphate metabolic process"/>
    <property type="evidence" value="ECO:0007669"/>
    <property type="project" value="TreeGrafter"/>
</dbReference>
<evidence type="ECO:0000256" key="1">
    <source>
        <dbReference type="ARBA" id="ARBA00001946"/>
    </source>
</evidence>
<sequence>MSWKTVNSKIIHENPWYSLREDDVIRPDGNAGKYYVVDGVDSVSIIAEADDGKIYLVGQTRYPIENQYSWETVTGSLKKGDDPLDTAKRELEEETGFIAKEWMNLGFFNPLTGYGSEKTILFLAKKLSKGKQNLEPTEDITVRKESLEKIVEMIKNNEIVDGLAIVAIFKYMLYKV</sequence>
<gene>
    <name evidence="4" type="ORF">A2Y83_02985</name>
</gene>
<dbReference type="EMBL" id="MFFS01000098">
    <property type="protein sequence ID" value="OGF20313.1"/>
    <property type="molecule type" value="Genomic_DNA"/>
</dbReference>
<protein>
    <recommendedName>
        <fullName evidence="3">Nudix hydrolase domain-containing protein</fullName>
    </recommendedName>
</protein>
<dbReference type="GO" id="GO:0016787">
    <property type="term" value="F:hydrolase activity"/>
    <property type="evidence" value="ECO:0007669"/>
    <property type="project" value="UniProtKB-KW"/>
</dbReference>
<dbReference type="Proteomes" id="UP000178323">
    <property type="component" value="Unassembled WGS sequence"/>
</dbReference>
<dbReference type="PROSITE" id="PS51462">
    <property type="entry name" value="NUDIX"/>
    <property type="match status" value="1"/>
</dbReference>
<comment type="caution">
    <text evidence="4">The sequence shown here is derived from an EMBL/GenBank/DDBJ whole genome shotgun (WGS) entry which is preliminary data.</text>
</comment>
<dbReference type="CDD" id="cd24161">
    <property type="entry name" value="NUDIX_ADPRase_Ndx2"/>
    <property type="match status" value="1"/>
</dbReference>
<comment type="cofactor">
    <cofactor evidence="1">
        <name>Mg(2+)</name>
        <dbReference type="ChEBI" id="CHEBI:18420"/>
    </cofactor>
</comment>
<dbReference type="PANTHER" id="PTHR11839:SF18">
    <property type="entry name" value="NUDIX HYDROLASE DOMAIN-CONTAINING PROTEIN"/>
    <property type="match status" value="1"/>
</dbReference>